<dbReference type="Pfam" id="PF18962">
    <property type="entry name" value="Por_Secre_tail"/>
    <property type="match status" value="1"/>
</dbReference>
<dbReference type="PANTHER" id="PTHR11311:SF15">
    <property type="entry name" value="SPONDIN-2"/>
    <property type="match status" value="1"/>
</dbReference>
<dbReference type="NCBIfam" id="TIGR04183">
    <property type="entry name" value="Por_Secre_tail"/>
    <property type="match status" value="1"/>
</dbReference>
<feature type="signal peptide" evidence="2">
    <location>
        <begin position="1"/>
        <end position="21"/>
    </location>
</feature>
<feature type="domain" description="Spondin" evidence="3">
    <location>
        <begin position="15"/>
        <end position="211"/>
    </location>
</feature>
<accession>A0ABX1DFP4</accession>
<proteinExistence type="predicted"/>
<evidence type="ECO:0000256" key="2">
    <source>
        <dbReference type="SAM" id="SignalP"/>
    </source>
</evidence>
<dbReference type="EMBL" id="JAAVJS010000023">
    <property type="protein sequence ID" value="NJX16564.1"/>
    <property type="molecule type" value="Genomic_DNA"/>
</dbReference>
<evidence type="ECO:0000313" key="4">
    <source>
        <dbReference type="EMBL" id="NJX16564.1"/>
    </source>
</evidence>
<protein>
    <submittedName>
        <fullName evidence="4">T9SS type A sorting domain-containing protein</fullName>
    </submittedName>
</protein>
<dbReference type="NCBIfam" id="NF038123">
    <property type="entry name" value="NF038123_dom"/>
    <property type="match status" value="1"/>
</dbReference>
<dbReference type="Pfam" id="PF06468">
    <property type="entry name" value="Spond_N"/>
    <property type="match status" value="1"/>
</dbReference>
<reference evidence="4 5" key="1">
    <citation type="submission" date="2020-03" db="EMBL/GenBank/DDBJ databases">
        <title>Tamlana sp. nov, isolated from XXX.</title>
        <authorList>
            <person name="Cao W.R."/>
        </authorList>
    </citation>
    <scope>NUCLEOTIDE SEQUENCE [LARGE SCALE GENOMIC DNA]</scope>
    <source>
        <strain evidence="4 5">HST1-43</strain>
    </source>
</reference>
<dbReference type="RefSeq" id="WP_167919258.1">
    <property type="nucleotide sequence ID" value="NZ_JAAVJS010000023.1"/>
</dbReference>
<evidence type="ECO:0000256" key="1">
    <source>
        <dbReference type="ARBA" id="ARBA00022729"/>
    </source>
</evidence>
<dbReference type="InterPro" id="IPR051418">
    <property type="entry name" value="Spondin/Thrombospondin_T1"/>
</dbReference>
<organism evidence="4 5">
    <name type="scientific">Tamlana crocina</name>
    <dbReference type="NCBI Taxonomy" id="393006"/>
    <lineage>
        <taxon>Bacteria</taxon>
        <taxon>Pseudomonadati</taxon>
        <taxon>Bacteroidota</taxon>
        <taxon>Flavobacteriia</taxon>
        <taxon>Flavobacteriales</taxon>
        <taxon>Flavobacteriaceae</taxon>
        <taxon>Tamlana</taxon>
    </lineage>
</organism>
<dbReference type="InterPro" id="IPR026444">
    <property type="entry name" value="Secre_tail"/>
</dbReference>
<name>A0ABX1DFP4_9FLAO</name>
<gene>
    <name evidence="4" type="ORF">HC176_13805</name>
</gene>
<evidence type="ECO:0000259" key="3">
    <source>
        <dbReference type="PROSITE" id="PS51020"/>
    </source>
</evidence>
<keyword evidence="5" id="KW-1185">Reference proteome</keyword>
<dbReference type="PANTHER" id="PTHR11311">
    <property type="entry name" value="SPONDIN"/>
    <property type="match status" value="1"/>
</dbReference>
<dbReference type="InterPro" id="IPR038678">
    <property type="entry name" value="Spondin_N_sf"/>
</dbReference>
<dbReference type="PROSITE" id="PS51020">
    <property type="entry name" value="SPONDIN"/>
    <property type="match status" value="1"/>
</dbReference>
<sequence>MKKTTFLLYLSALLTVNFSIAQSTAIYDVVFESVWESVENNPEQGISIIDLPSNAHWSPLVLVTHKTVNSFWMLGLQASAGMELIAEEGDTSIFENEVNANADANQVIVGSGLNSGKGTIAINNIEVSEDFPLMTLASMIAPTPDWFIGVNGENLRSGNPNVNDGWKGTYSLDLYPYDAGTENGDMYSVSNPETNPIGVISSLSNISPFNDKKIGTITFIYDSSTLGIDTDTAQKKPKIYPNPSQGHVTIANVKLYSVEVYSVIGKLIDNFKINQNNETTNLNLSHLKRGVYFLNLNELNGGNHTHKLIID</sequence>
<dbReference type="Proteomes" id="UP000760545">
    <property type="component" value="Unassembled WGS sequence"/>
</dbReference>
<comment type="caution">
    <text evidence="4">The sequence shown here is derived from an EMBL/GenBank/DDBJ whole genome shotgun (WGS) entry which is preliminary data.</text>
</comment>
<keyword evidence="1 2" id="KW-0732">Signal</keyword>
<evidence type="ECO:0000313" key="5">
    <source>
        <dbReference type="Proteomes" id="UP000760545"/>
    </source>
</evidence>
<dbReference type="Gene3D" id="2.60.40.2130">
    <property type="entry name" value="F-spondin domain"/>
    <property type="match status" value="1"/>
</dbReference>
<feature type="chain" id="PRO_5047465344" evidence="2">
    <location>
        <begin position="22"/>
        <end position="311"/>
    </location>
</feature>
<dbReference type="InterPro" id="IPR009465">
    <property type="entry name" value="Spondin_N"/>
</dbReference>